<gene>
    <name evidence="2" type="ORF">ACFOZ7_19695</name>
</gene>
<dbReference type="Proteomes" id="UP001595821">
    <property type="component" value="Unassembled WGS sequence"/>
</dbReference>
<proteinExistence type="predicted"/>
<dbReference type="Pfam" id="PF01575">
    <property type="entry name" value="MaoC_dehydratas"/>
    <property type="match status" value="1"/>
</dbReference>
<evidence type="ECO:0000313" key="3">
    <source>
        <dbReference type="Proteomes" id="UP001595821"/>
    </source>
</evidence>
<evidence type="ECO:0000259" key="1">
    <source>
        <dbReference type="Pfam" id="PF01575"/>
    </source>
</evidence>
<dbReference type="GO" id="GO:0016836">
    <property type="term" value="F:hydro-lyase activity"/>
    <property type="evidence" value="ECO:0007669"/>
    <property type="project" value="UniProtKB-ARBA"/>
</dbReference>
<comment type="caution">
    <text evidence="2">The sequence shown here is derived from an EMBL/GenBank/DDBJ whole genome shotgun (WGS) entry which is preliminary data.</text>
</comment>
<organism evidence="2 3">
    <name type="scientific">Natribaculum luteum</name>
    <dbReference type="NCBI Taxonomy" id="1586232"/>
    <lineage>
        <taxon>Archaea</taxon>
        <taxon>Methanobacteriati</taxon>
        <taxon>Methanobacteriota</taxon>
        <taxon>Stenosarchaea group</taxon>
        <taxon>Halobacteria</taxon>
        <taxon>Halobacteriales</taxon>
        <taxon>Natrialbaceae</taxon>
        <taxon>Natribaculum</taxon>
    </lineage>
</organism>
<dbReference type="PANTHER" id="PTHR43437:SF3">
    <property type="entry name" value="HYDROXYACYL-THIOESTER DEHYDRATASE TYPE 2, MITOCHONDRIAL"/>
    <property type="match status" value="1"/>
</dbReference>
<dbReference type="GeneID" id="71855465"/>
<evidence type="ECO:0000313" key="2">
    <source>
        <dbReference type="EMBL" id="MFC4249124.1"/>
    </source>
</evidence>
<dbReference type="CDD" id="cd03449">
    <property type="entry name" value="R_hydratase"/>
    <property type="match status" value="1"/>
</dbReference>
<accession>A0ABD5P460</accession>
<protein>
    <submittedName>
        <fullName evidence="2">MaoC family dehydratase</fullName>
    </submittedName>
</protein>
<feature type="domain" description="MaoC-like" evidence="1">
    <location>
        <begin position="57"/>
        <end position="149"/>
    </location>
</feature>
<dbReference type="EMBL" id="JBHSDJ010000130">
    <property type="protein sequence ID" value="MFC4249124.1"/>
    <property type="molecule type" value="Genomic_DNA"/>
</dbReference>
<dbReference type="Gene3D" id="3.10.129.10">
    <property type="entry name" value="Hotdog Thioesterase"/>
    <property type="match status" value="1"/>
</dbReference>
<dbReference type="PANTHER" id="PTHR43437">
    <property type="entry name" value="HYDROXYACYL-THIOESTER DEHYDRATASE TYPE 2, MITOCHONDRIAL-RELATED"/>
    <property type="match status" value="1"/>
</dbReference>
<dbReference type="SUPFAM" id="SSF54637">
    <property type="entry name" value="Thioesterase/thiol ester dehydrase-isomerase"/>
    <property type="match status" value="1"/>
</dbReference>
<sequence length="179" mass="19413">MAEANRATFAAFGVDEETIESDAETIPSIGRERRPWQFERTVDDPVAIDVGDVVTFSKTISDDDVRNFAHASGDTNRLHLDEEFAAETRFGGRIVHGTLVSGLISAALARMPGLTIYLSQDLEFVGPVSIDDRLTATVEVVENLGGDRYRLETVVESDDGVVVDGEAVVMVDPLPEDSS</sequence>
<name>A0ABD5P460_9EURY</name>
<dbReference type="RefSeq" id="WP_246969750.1">
    <property type="nucleotide sequence ID" value="NZ_CP095397.1"/>
</dbReference>
<reference evidence="2 3" key="1">
    <citation type="journal article" date="2014" name="Int. J. Syst. Evol. Microbiol.">
        <title>Complete genome sequence of Corynebacterium casei LMG S-19264T (=DSM 44701T), isolated from a smear-ripened cheese.</title>
        <authorList>
            <consortium name="US DOE Joint Genome Institute (JGI-PGF)"/>
            <person name="Walter F."/>
            <person name="Albersmeier A."/>
            <person name="Kalinowski J."/>
            <person name="Ruckert C."/>
        </authorList>
    </citation>
    <scope>NUCLEOTIDE SEQUENCE [LARGE SCALE GENOMIC DNA]</scope>
    <source>
        <strain evidence="2 3">IBRC-M 10912</strain>
    </source>
</reference>
<dbReference type="InterPro" id="IPR050965">
    <property type="entry name" value="UPF0336/Enoyl-CoA_hydratase"/>
</dbReference>
<dbReference type="InterPro" id="IPR029069">
    <property type="entry name" value="HotDog_dom_sf"/>
</dbReference>
<dbReference type="AlphaFoldDB" id="A0ABD5P460"/>
<dbReference type="InterPro" id="IPR002539">
    <property type="entry name" value="MaoC-like_dom"/>
</dbReference>